<reference evidence="2" key="1">
    <citation type="submission" date="2020-02" db="EMBL/GenBank/DDBJ databases">
        <authorList>
            <person name="Meier V. D."/>
        </authorList>
    </citation>
    <scope>NUCLEOTIDE SEQUENCE</scope>
    <source>
        <strain evidence="2">AVDCRST_MAG09</strain>
    </source>
</reference>
<protein>
    <submittedName>
        <fullName evidence="2">Uncharacterized protein</fullName>
    </submittedName>
</protein>
<dbReference type="AlphaFoldDB" id="A0A6J4T269"/>
<sequence>MDAGEQGRGGFVVRVLWHQLAAEGAREDGGFDRSSSPRTRAASASRRSARFNAVPS</sequence>
<proteinExistence type="predicted"/>
<gene>
    <name evidence="2" type="ORF">AVDCRST_MAG09-1379</name>
</gene>
<evidence type="ECO:0000313" key="2">
    <source>
        <dbReference type="EMBL" id="CAA9511190.1"/>
    </source>
</evidence>
<accession>A0A6J4T269</accession>
<organism evidence="2">
    <name type="scientific">uncultured Sphingomonas sp</name>
    <dbReference type="NCBI Taxonomy" id="158754"/>
    <lineage>
        <taxon>Bacteria</taxon>
        <taxon>Pseudomonadati</taxon>
        <taxon>Pseudomonadota</taxon>
        <taxon>Alphaproteobacteria</taxon>
        <taxon>Sphingomonadales</taxon>
        <taxon>Sphingomonadaceae</taxon>
        <taxon>Sphingomonas</taxon>
        <taxon>environmental samples</taxon>
    </lineage>
</organism>
<dbReference type="EMBL" id="CADCVZ010000031">
    <property type="protein sequence ID" value="CAA9511190.1"/>
    <property type="molecule type" value="Genomic_DNA"/>
</dbReference>
<feature type="compositionally biased region" description="Low complexity" evidence="1">
    <location>
        <begin position="33"/>
        <end position="46"/>
    </location>
</feature>
<evidence type="ECO:0000256" key="1">
    <source>
        <dbReference type="SAM" id="MobiDB-lite"/>
    </source>
</evidence>
<name>A0A6J4T269_9SPHN</name>
<feature type="region of interest" description="Disordered" evidence="1">
    <location>
        <begin position="26"/>
        <end position="56"/>
    </location>
</feature>